<dbReference type="GO" id="GO:0005829">
    <property type="term" value="C:cytosol"/>
    <property type="evidence" value="ECO:0007669"/>
    <property type="project" value="TreeGrafter"/>
</dbReference>
<keyword evidence="12" id="KW-1185">Reference proteome</keyword>
<dbReference type="SMART" id="SM00490">
    <property type="entry name" value="HELICc"/>
    <property type="match status" value="1"/>
</dbReference>
<dbReference type="InterPro" id="IPR011545">
    <property type="entry name" value="DEAD/DEAH_box_helicase_dom"/>
</dbReference>
<evidence type="ECO:0000256" key="3">
    <source>
        <dbReference type="ARBA" id="ARBA00022806"/>
    </source>
</evidence>
<dbReference type="Pfam" id="PF00270">
    <property type="entry name" value="DEAD"/>
    <property type="match status" value="1"/>
</dbReference>
<dbReference type="AlphaFoldDB" id="A0A444IUU1"/>
<proteinExistence type="inferred from homology"/>
<keyword evidence="3 11" id="KW-0347">Helicase</keyword>
<dbReference type="GO" id="GO:0003724">
    <property type="term" value="F:RNA helicase activity"/>
    <property type="evidence" value="ECO:0007669"/>
    <property type="project" value="InterPro"/>
</dbReference>
<feature type="domain" description="DEAD-box RNA helicase Q" evidence="10">
    <location>
        <begin position="1"/>
        <end position="29"/>
    </location>
</feature>
<evidence type="ECO:0000256" key="7">
    <source>
        <dbReference type="SAM" id="MobiDB-lite"/>
    </source>
</evidence>
<dbReference type="InterPro" id="IPR044742">
    <property type="entry name" value="DEAD/DEAH_RhlB"/>
</dbReference>
<dbReference type="Pfam" id="PF00271">
    <property type="entry name" value="Helicase_C"/>
    <property type="match status" value="1"/>
</dbReference>
<keyword evidence="4" id="KW-0067">ATP-binding</keyword>
<dbReference type="Gene3D" id="3.40.50.300">
    <property type="entry name" value="P-loop containing nucleotide triphosphate hydrolases"/>
    <property type="match status" value="2"/>
</dbReference>
<dbReference type="InterPro" id="IPR027417">
    <property type="entry name" value="P-loop_NTPase"/>
</dbReference>
<feature type="domain" description="Helicase C-terminal" evidence="9">
    <location>
        <begin position="225"/>
        <end position="375"/>
    </location>
</feature>
<gene>
    <name evidence="11" type="ORF">H206_01781</name>
</gene>
<dbReference type="CDD" id="cd18787">
    <property type="entry name" value="SF2_C_DEAD"/>
    <property type="match status" value="1"/>
</dbReference>
<sequence length="420" mass="46291">MNFTEFDFKPAIVAAIKKSGYTTPTEIQQQAMPHLMQGLDLLGLAQTGTGKTAAFVLPTLQRLAGEAGKKVKALILTPTRELSEQVHENIQMLGQGTRLKSCTLYGGVSKAGQIQKLRQGVDIVVACPGRLLDHLNSKTVDLSSIEVLILDEADQMCDKGFLPDIRRILKQVPRQRQSMVFSATMPKEIRCFVEEILTNPVTVRVNHEKPTATIKHALFQVAQTQKTALLKHILQSEPMTTTLVFTRTKHKAKNLARQLQQFGFKATSLQGNLSQNQRKKAMDGFRTGTFNILVATDIAARGIDVSGISHVVNYDVPDTVETYTHRVGRTGRALQTGDAYTFATREDARMILSVERSLGQNITRKKVDAPLSNQDHNASTAAPSASTDEKRRGAPVSRRKTKGKPKQQRSNSFDFGLSAS</sequence>
<comment type="caution">
    <text evidence="11">The sequence shown here is derived from an EMBL/GenBank/DDBJ whole genome shotgun (WGS) entry which is preliminary data.</text>
</comment>
<organism evidence="11 12">
    <name type="scientific">Candidatus Electrothrix aarhusensis</name>
    <dbReference type="NCBI Taxonomy" id="1859131"/>
    <lineage>
        <taxon>Bacteria</taxon>
        <taxon>Pseudomonadati</taxon>
        <taxon>Thermodesulfobacteriota</taxon>
        <taxon>Desulfobulbia</taxon>
        <taxon>Desulfobulbales</taxon>
        <taxon>Desulfobulbaceae</taxon>
        <taxon>Candidatus Electrothrix</taxon>
    </lineage>
</organism>
<dbReference type="PROSITE" id="PS51192">
    <property type="entry name" value="HELICASE_ATP_BIND_1"/>
    <property type="match status" value="1"/>
</dbReference>
<feature type="compositionally biased region" description="Basic residues" evidence="7">
    <location>
        <begin position="397"/>
        <end position="407"/>
    </location>
</feature>
<dbReference type="InterPro" id="IPR050079">
    <property type="entry name" value="DEAD_box_RNA_helicase"/>
</dbReference>
<dbReference type="GO" id="GO:0003676">
    <property type="term" value="F:nucleic acid binding"/>
    <property type="evidence" value="ECO:0007669"/>
    <property type="project" value="InterPro"/>
</dbReference>
<feature type="compositionally biased region" description="Polar residues" evidence="7">
    <location>
        <begin position="408"/>
        <end position="420"/>
    </location>
</feature>
<evidence type="ECO:0000259" key="10">
    <source>
        <dbReference type="PROSITE" id="PS51195"/>
    </source>
</evidence>
<evidence type="ECO:0000256" key="6">
    <source>
        <dbReference type="PROSITE-ProRule" id="PRU00552"/>
    </source>
</evidence>
<evidence type="ECO:0000259" key="8">
    <source>
        <dbReference type="PROSITE" id="PS51192"/>
    </source>
</evidence>
<keyword evidence="1" id="KW-0547">Nucleotide-binding</keyword>
<feature type="region of interest" description="Disordered" evidence="7">
    <location>
        <begin position="366"/>
        <end position="420"/>
    </location>
</feature>
<dbReference type="PANTHER" id="PTHR47959">
    <property type="entry name" value="ATP-DEPENDENT RNA HELICASE RHLE-RELATED"/>
    <property type="match status" value="1"/>
</dbReference>
<dbReference type="EMBL" id="MTKO01000092">
    <property type="protein sequence ID" value="RWX44623.1"/>
    <property type="molecule type" value="Genomic_DNA"/>
</dbReference>
<dbReference type="SMART" id="SM00487">
    <property type="entry name" value="DEXDc"/>
    <property type="match status" value="1"/>
</dbReference>
<dbReference type="InterPro" id="IPR001650">
    <property type="entry name" value="Helicase_C-like"/>
</dbReference>
<comment type="similarity">
    <text evidence="5">Belongs to the DEAD box helicase family.</text>
</comment>
<evidence type="ECO:0000259" key="9">
    <source>
        <dbReference type="PROSITE" id="PS51194"/>
    </source>
</evidence>
<evidence type="ECO:0000313" key="12">
    <source>
        <dbReference type="Proteomes" id="UP000287853"/>
    </source>
</evidence>
<dbReference type="PROSITE" id="PS51195">
    <property type="entry name" value="Q_MOTIF"/>
    <property type="match status" value="1"/>
</dbReference>
<keyword evidence="2" id="KW-0378">Hydrolase</keyword>
<dbReference type="SUPFAM" id="SSF52540">
    <property type="entry name" value="P-loop containing nucleoside triphosphate hydrolases"/>
    <property type="match status" value="1"/>
</dbReference>
<dbReference type="GO" id="GO:0016787">
    <property type="term" value="F:hydrolase activity"/>
    <property type="evidence" value="ECO:0007669"/>
    <property type="project" value="UniProtKB-KW"/>
</dbReference>
<evidence type="ECO:0000313" key="11">
    <source>
        <dbReference type="EMBL" id="RWX44623.1"/>
    </source>
</evidence>
<dbReference type="CDD" id="cd00268">
    <property type="entry name" value="DEADc"/>
    <property type="match status" value="1"/>
</dbReference>
<accession>A0A444IUU1</accession>
<reference evidence="11 12" key="1">
    <citation type="submission" date="2017-01" db="EMBL/GenBank/DDBJ databases">
        <title>The cable genome- insights into the physiology and evolution of filamentous bacteria capable of sulfide oxidation via long distance electron transfer.</title>
        <authorList>
            <person name="Schreiber L."/>
            <person name="Bjerg J.T."/>
            <person name="Boggild A."/>
            <person name="Van De Vossenberg J."/>
            <person name="Meysman F."/>
            <person name="Nielsen L.P."/>
            <person name="Schramm A."/>
            <person name="Kjeldsen K.U."/>
        </authorList>
    </citation>
    <scope>NUCLEOTIDE SEQUENCE [LARGE SCALE GENOMIC DNA]</scope>
    <source>
        <strain evidence="11">MCF</strain>
    </source>
</reference>
<evidence type="ECO:0000256" key="1">
    <source>
        <dbReference type="ARBA" id="ARBA00022741"/>
    </source>
</evidence>
<evidence type="ECO:0000256" key="2">
    <source>
        <dbReference type="ARBA" id="ARBA00022801"/>
    </source>
</evidence>
<protein>
    <submittedName>
        <fullName evidence="11">Superfamily II DNA and RNA helicase</fullName>
    </submittedName>
</protein>
<dbReference type="Proteomes" id="UP000287853">
    <property type="component" value="Unassembled WGS sequence"/>
</dbReference>
<dbReference type="PANTHER" id="PTHR47959:SF13">
    <property type="entry name" value="ATP-DEPENDENT RNA HELICASE RHLE"/>
    <property type="match status" value="1"/>
</dbReference>
<evidence type="ECO:0000256" key="4">
    <source>
        <dbReference type="ARBA" id="ARBA00022840"/>
    </source>
</evidence>
<dbReference type="InterPro" id="IPR014014">
    <property type="entry name" value="RNA_helicase_DEAD_Q_motif"/>
</dbReference>
<dbReference type="InterPro" id="IPR014001">
    <property type="entry name" value="Helicase_ATP-bd"/>
</dbReference>
<feature type="short sequence motif" description="Q motif" evidence="6">
    <location>
        <begin position="1"/>
        <end position="29"/>
    </location>
</feature>
<feature type="domain" description="Helicase ATP-binding" evidence="8">
    <location>
        <begin position="32"/>
        <end position="203"/>
    </location>
</feature>
<dbReference type="PROSITE" id="PS51194">
    <property type="entry name" value="HELICASE_CTER"/>
    <property type="match status" value="1"/>
</dbReference>
<name>A0A444IUU1_9BACT</name>
<feature type="compositionally biased region" description="Polar residues" evidence="7">
    <location>
        <begin position="371"/>
        <end position="386"/>
    </location>
</feature>
<dbReference type="GO" id="GO:0005524">
    <property type="term" value="F:ATP binding"/>
    <property type="evidence" value="ECO:0007669"/>
    <property type="project" value="UniProtKB-KW"/>
</dbReference>
<evidence type="ECO:0000256" key="5">
    <source>
        <dbReference type="ARBA" id="ARBA00038437"/>
    </source>
</evidence>